<dbReference type="InterPro" id="IPR050491">
    <property type="entry name" value="AmpC-like"/>
</dbReference>
<dbReference type="Proteomes" id="UP001049518">
    <property type="component" value="Chromosome"/>
</dbReference>
<evidence type="ECO:0000259" key="1">
    <source>
        <dbReference type="Pfam" id="PF00144"/>
    </source>
</evidence>
<proteinExistence type="predicted"/>
<dbReference type="Gene3D" id="3.40.710.10">
    <property type="entry name" value="DD-peptidase/beta-lactamase superfamily"/>
    <property type="match status" value="1"/>
</dbReference>
<dbReference type="InterPro" id="IPR001466">
    <property type="entry name" value="Beta-lactam-related"/>
</dbReference>
<reference evidence="2" key="1">
    <citation type="submission" date="2020-07" db="EMBL/GenBank/DDBJ databases">
        <authorList>
            <person name="Tarantini F.S."/>
            <person name="Hong K.W."/>
            <person name="Chan K.G."/>
        </authorList>
    </citation>
    <scope>NUCLEOTIDE SEQUENCE</scope>
    <source>
        <strain evidence="2">32-07</strain>
    </source>
</reference>
<keyword evidence="3" id="KW-1185">Reference proteome</keyword>
<organism evidence="2 3">
    <name type="scientific">Actinomadura graeca</name>
    <dbReference type="NCBI Taxonomy" id="2750812"/>
    <lineage>
        <taxon>Bacteria</taxon>
        <taxon>Bacillati</taxon>
        <taxon>Actinomycetota</taxon>
        <taxon>Actinomycetes</taxon>
        <taxon>Streptosporangiales</taxon>
        <taxon>Thermomonosporaceae</taxon>
        <taxon>Actinomadura</taxon>
    </lineage>
</organism>
<gene>
    <name evidence="2" type="ORF">AGRA3207_002306</name>
</gene>
<dbReference type="InterPro" id="IPR012338">
    <property type="entry name" value="Beta-lactam/transpept-like"/>
</dbReference>
<dbReference type="EMBL" id="CP059572">
    <property type="protein sequence ID" value="QXJ21453.1"/>
    <property type="molecule type" value="Genomic_DNA"/>
</dbReference>
<dbReference type="PANTHER" id="PTHR46825:SF8">
    <property type="entry name" value="BETA-LACTAMASE-RELATED"/>
    <property type="match status" value="1"/>
</dbReference>
<protein>
    <submittedName>
        <fullName evidence="2">Beta-lactamase family protein</fullName>
    </submittedName>
</protein>
<feature type="domain" description="Beta-lactamase-related" evidence="1">
    <location>
        <begin position="17"/>
        <end position="309"/>
    </location>
</feature>
<name>A0ABX8QS44_9ACTN</name>
<sequence length="430" mass="45835">MRVELAEVEGWLRERLPGLAEEHGVPGVSVAVGVEGRVVEAAAGVLSTATGVEATADSVFQIGSITKALTATLVMGLVAEGLVELDAPVARYVPGFREATVRQLLCHTSGFEGDVFTDTGKGDDCLEKYVELLADMPQIFAPGEMFSYNNAGYCVLGRIVEVARGEPFGRCMRDHLFTPLGMTHAANDPYEAILHRAAVGHRGGRPVPVWSGPRSEAPAGSMLAMTPRDLVTFARAHLTDEGLRAMREPQVVLPDIGWGTAWGLGWELHDLPGGPVFGHKGNSIGQSAVLRIDPGRDLAVAICVNGGDGKALMKEILGRVVESPAEPVPDRAARPDARRCAGVYLSSTSETTVSEDERGRLWLEKVPLGFAVEIGSEPYRTELLGWRGNSLLPAKPGHGPVAFLGDDGEGRARYLHTGRADVRAPGRTEA</sequence>
<dbReference type="RefSeq" id="WP_231334603.1">
    <property type="nucleotide sequence ID" value="NZ_CP059572.1"/>
</dbReference>
<dbReference type="PANTHER" id="PTHR46825">
    <property type="entry name" value="D-ALANYL-D-ALANINE-CARBOXYPEPTIDASE/ENDOPEPTIDASE AMPH"/>
    <property type="match status" value="1"/>
</dbReference>
<dbReference type="Pfam" id="PF00144">
    <property type="entry name" value="Beta-lactamase"/>
    <property type="match status" value="1"/>
</dbReference>
<evidence type="ECO:0000313" key="2">
    <source>
        <dbReference type="EMBL" id="QXJ21453.1"/>
    </source>
</evidence>
<dbReference type="SUPFAM" id="SSF56601">
    <property type="entry name" value="beta-lactamase/transpeptidase-like"/>
    <property type="match status" value="1"/>
</dbReference>
<accession>A0ABX8QS44</accession>
<evidence type="ECO:0000313" key="3">
    <source>
        <dbReference type="Proteomes" id="UP001049518"/>
    </source>
</evidence>